<keyword evidence="2" id="KW-1185">Reference proteome</keyword>
<dbReference type="EMBL" id="NHYE01000569">
    <property type="protein sequence ID" value="PPR04805.1"/>
    <property type="molecule type" value="Genomic_DNA"/>
</dbReference>
<reference evidence="1 2" key="1">
    <citation type="journal article" date="2018" name="Evol. Lett.">
        <title>Horizontal gene cluster transfer increased hallucinogenic mushroom diversity.</title>
        <authorList>
            <person name="Reynolds H.T."/>
            <person name="Vijayakumar V."/>
            <person name="Gluck-Thaler E."/>
            <person name="Korotkin H.B."/>
            <person name="Matheny P.B."/>
            <person name="Slot J.C."/>
        </authorList>
    </citation>
    <scope>NUCLEOTIDE SEQUENCE [LARGE SCALE GENOMIC DNA]</scope>
    <source>
        <strain evidence="1 2">SRW20</strain>
    </source>
</reference>
<dbReference type="InParanoid" id="A0A409YP38"/>
<organism evidence="1 2">
    <name type="scientific">Gymnopilus dilepis</name>
    <dbReference type="NCBI Taxonomy" id="231916"/>
    <lineage>
        <taxon>Eukaryota</taxon>
        <taxon>Fungi</taxon>
        <taxon>Dikarya</taxon>
        <taxon>Basidiomycota</taxon>
        <taxon>Agaricomycotina</taxon>
        <taxon>Agaricomycetes</taxon>
        <taxon>Agaricomycetidae</taxon>
        <taxon>Agaricales</taxon>
        <taxon>Agaricineae</taxon>
        <taxon>Hymenogastraceae</taxon>
        <taxon>Gymnopilus</taxon>
    </lineage>
</organism>
<evidence type="ECO:0000313" key="2">
    <source>
        <dbReference type="Proteomes" id="UP000284706"/>
    </source>
</evidence>
<gene>
    <name evidence="1" type="ORF">CVT26_012978</name>
</gene>
<evidence type="ECO:0000313" key="1">
    <source>
        <dbReference type="EMBL" id="PPR04805.1"/>
    </source>
</evidence>
<comment type="caution">
    <text evidence="1">The sequence shown here is derived from an EMBL/GenBank/DDBJ whole genome shotgun (WGS) entry which is preliminary data.</text>
</comment>
<protein>
    <submittedName>
        <fullName evidence="1">Uncharacterized protein</fullName>
    </submittedName>
</protein>
<name>A0A409YP38_9AGAR</name>
<dbReference type="Proteomes" id="UP000284706">
    <property type="component" value="Unassembled WGS sequence"/>
</dbReference>
<sequence>MPCVFSWHPFYEEQIYVPISGKLAEDLAVDMDVFSPSWWDSILGGRFSSQPGFYISIQFSQNEDNSRNGVHFIVRFPCLQVHFGIFISYGGRGDCSQHQDGLALLLPSCQGRKPVLGEAMTDGTSHCALFTINCYQSQGTLANSFGSRHTQRNRKWQATRYVVPIQIWMLHLVRPNDAHPRRPSRKSESGQIFMRAMPNLVFGHRRKAVRKYRCRSYGLKWGEGQPSNANPVAFQVLPRSLRYGLTLFSCYSKLRSRKKHGAPISWTTSLIPTAIPAF</sequence>
<dbReference type="AlphaFoldDB" id="A0A409YP38"/>
<accession>A0A409YP38</accession>
<proteinExistence type="predicted"/>